<dbReference type="CDD" id="cd03801">
    <property type="entry name" value="GT4_PimA-like"/>
    <property type="match status" value="1"/>
</dbReference>
<dbReference type="PANTHER" id="PTHR46401:SF2">
    <property type="entry name" value="GLYCOSYLTRANSFERASE WBBK-RELATED"/>
    <property type="match status" value="1"/>
</dbReference>
<protein>
    <submittedName>
        <fullName evidence="3">Glycosyl transferase family 1</fullName>
    </submittedName>
</protein>
<name>A0ABX3IF50_9BACT</name>
<proteinExistence type="predicted"/>
<dbReference type="PANTHER" id="PTHR46401">
    <property type="entry name" value="GLYCOSYLTRANSFERASE WBBK-RELATED"/>
    <property type="match status" value="1"/>
</dbReference>
<comment type="caution">
    <text evidence="3">The sequence shown here is derived from an EMBL/GenBank/DDBJ whole genome shotgun (WGS) entry which is preliminary data.</text>
</comment>
<dbReference type="Gene3D" id="3.40.50.2000">
    <property type="entry name" value="Glycogen Phosphorylase B"/>
    <property type="match status" value="2"/>
</dbReference>
<dbReference type="SUPFAM" id="SSF53756">
    <property type="entry name" value="UDP-Glycosyltransferase/glycogen phosphorylase"/>
    <property type="match status" value="1"/>
</dbReference>
<reference evidence="3 4" key="1">
    <citation type="submission" date="2015-06" db="EMBL/GenBank/DDBJ databases">
        <title>Genome sequencing of Thermotogales isolates from hydrothermal vents.</title>
        <authorList>
            <person name="Haverkamp T.H."/>
            <person name="Kublanov I.V."/>
            <person name="Nesbo C.L."/>
        </authorList>
    </citation>
    <scope>NUCLEOTIDE SEQUENCE [LARGE SCALE GENOMIC DNA]</scope>
    <source>
        <strain evidence="4">ik275mar</strain>
    </source>
</reference>
<dbReference type="InterPro" id="IPR054975">
    <property type="entry name" value="manno_glu_gly_synth"/>
</dbReference>
<evidence type="ECO:0000259" key="2">
    <source>
        <dbReference type="Pfam" id="PF00534"/>
    </source>
</evidence>
<keyword evidence="1 3" id="KW-0808">Transferase</keyword>
<organism evidence="3 4">
    <name type="scientific">Thermosipho affectus</name>
    <dbReference type="NCBI Taxonomy" id="660294"/>
    <lineage>
        <taxon>Bacteria</taxon>
        <taxon>Thermotogati</taxon>
        <taxon>Thermotogota</taxon>
        <taxon>Thermotogae</taxon>
        <taxon>Thermotogales</taxon>
        <taxon>Fervidobacteriaceae</taxon>
        <taxon>Thermosipho</taxon>
    </lineage>
</organism>
<accession>A0ABX3IF50</accession>
<dbReference type="NCBIfam" id="NF041101">
    <property type="entry name" value="manno_glu_gly_synth"/>
    <property type="match status" value="1"/>
</dbReference>
<evidence type="ECO:0000256" key="1">
    <source>
        <dbReference type="ARBA" id="ARBA00022679"/>
    </source>
</evidence>
<dbReference type="Pfam" id="PF00534">
    <property type="entry name" value="Glycos_transf_1"/>
    <property type="match status" value="1"/>
</dbReference>
<keyword evidence="4" id="KW-1185">Reference proteome</keyword>
<dbReference type="InterPro" id="IPR001296">
    <property type="entry name" value="Glyco_trans_1"/>
</dbReference>
<evidence type="ECO:0000313" key="3">
    <source>
        <dbReference type="EMBL" id="ONN26446.1"/>
    </source>
</evidence>
<feature type="domain" description="Glycosyl transferase family 1" evidence="2">
    <location>
        <begin position="214"/>
        <end position="362"/>
    </location>
</feature>
<sequence>MKIALVHYRAGLMDGVSLEMEKWKKVLLRMGHDVDIVAGNNKSGVDILIPSIGFENPTYKMINKNCFEKLEDFSIEEVINLIFEESEKIYNDLENKLSMHEIIILNNIWSIGAFLPAAIAFQKFSKIHKEKTFIGHHHDFWWEREYFLNYQDKKIKYLLEKFCPPIGTNIKHVVINSLAKEVLYLKKGVNSTIVPNVMDFEEPPTKDEKLNILIREKYNISQNSIVLLQATRITERKAIELSIDLVHYMSKISKNYYGKKLYNGKTFDGNIILAFSGMCESENYKYKLLDKAFKHGIRTVDLYPNVENNVFSFWELYNIADAITYPSILEGWGNQLLEAIIIKKPIVLFEYEVFEKDIKNSGIKYISLGNIYTQKEGLVQIKETIIQKAAESLFEIIFNKEKYEKIVNENFNIAKKFYSLETLKQILEKII</sequence>
<gene>
    <name evidence="3" type="ORF">XJ44_09010</name>
</gene>
<dbReference type="EMBL" id="LBFC01000024">
    <property type="protein sequence ID" value="ONN26446.1"/>
    <property type="molecule type" value="Genomic_DNA"/>
</dbReference>
<dbReference type="Proteomes" id="UP000242616">
    <property type="component" value="Unassembled WGS sequence"/>
</dbReference>
<dbReference type="GO" id="GO:0016740">
    <property type="term" value="F:transferase activity"/>
    <property type="evidence" value="ECO:0007669"/>
    <property type="project" value="UniProtKB-KW"/>
</dbReference>
<dbReference type="RefSeq" id="WP_077198814.1">
    <property type="nucleotide sequence ID" value="NZ_LBFC01000024.1"/>
</dbReference>
<evidence type="ECO:0000313" key="4">
    <source>
        <dbReference type="Proteomes" id="UP000242616"/>
    </source>
</evidence>